<dbReference type="Proteomes" id="UP000224634">
    <property type="component" value="Unassembled WGS sequence"/>
</dbReference>
<evidence type="ECO:0008006" key="4">
    <source>
        <dbReference type="Google" id="ProtNLM"/>
    </source>
</evidence>
<reference evidence="2 3" key="1">
    <citation type="submission" date="2017-10" db="EMBL/GenBank/DDBJ databases">
        <title>Comparative genomics in systemic dimorphic fungi from Ajellomycetaceae.</title>
        <authorList>
            <person name="Munoz J.F."/>
            <person name="Mcewen J.G."/>
            <person name="Clay O.K."/>
            <person name="Cuomo C.A."/>
        </authorList>
    </citation>
    <scope>NUCLEOTIDE SEQUENCE [LARGE SCALE GENOMIC DNA]</scope>
    <source>
        <strain evidence="2 3">UAMH7299</strain>
    </source>
</reference>
<evidence type="ECO:0000256" key="1">
    <source>
        <dbReference type="SAM" id="MobiDB-lite"/>
    </source>
</evidence>
<organism evidence="2 3">
    <name type="scientific">Polytolypa hystricis (strain UAMH7299)</name>
    <dbReference type="NCBI Taxonomy" id="1447883"/>
    <lineage>
        <taxon>Eukaryota</taxon>
        <taxon>Fungi</taxon>
        <taxon>Dikarya</taxon>
        <taxon>Ascomycota</taxon>
        <taxon>Pezizomycotina</taxon>
        <taxon>Eurotiomycetes</taxon>
        <taxon>Eurotiomycetidae</taxon>
        <taxon>Onygenales</taxon>
        <taxon>Onygenales incertae sedis</taxon>
        <taxon>Polytolypa</taxon>
    </lineage>
</organism>
<evidence type="ECO:0000313" key="3">
    <source>
        <dbReference type="Proteomes" id="UP000224634"/>
    </source>
</evidence>
<sequence>MGVKWDDTIDRRLLLSTIDPATKPNWEDVAKAMGEDFTSEACRQRFGKLKRDIVGEGVGSLSPKKRKADENNGTGENGEVTTPKKPRKPRAKTPKTPKTPKKVNEVNEGPEPEEAKPVTEEANDTA</sequence>
<gene>
    <name evidence="2" type="ORF">AJ80_04714</name>
</gene>
<dbReference type="AlphaFoldDB" id="A0A2B7Y871"/>
<accession>A0A2B7Y871</accession>
<dbReference type="EMBL" id="PDNA01000062">
    <property type="protein sequence ID" value="PGH17706.1"/>
    <property type="molecule type" value="Genomic_DNA"/>
</dbReference>
<dbReference type="OrthoDB" id="4188672at2759"/>
<evidence type="ECO:0000313" key="2">
    <source>
        <dbReference type="EMBL" id="PGH17706.1"/>
    </source>
</evidence>
<proteinExistence type="predicted"/>
<dbReference type="STRING" id="1447883.A0A2B7Y871"/>
<name>A0A2B7Y871_POLH7</name>
<feature type="compositionally biased region" description="Basic residues" evidence="1">
    <location>
        <begin position="84"/>
        <end position="101"/>
    </location>
</feature>
<keyword evidence="3" id="KW-1185">Reference proteome</keyword>
<feature type="region of interest" description="Disordered" evidence="1">
    <location>
        <begin position="49"/>
        <end position="126"/>
    </location>
</feature>
<comment type="caution">
    <text evidence="2">The sequence shown here is derived from an EMBL/GenBank/DDBJ whole genome shotgun (WGS) entry which is preliminary data.</text>
</comment>
<protein>
    <recommendedName>
        <fullName evidence="4">Myb-like domain-containing protein</fullName>
    </recommendedName>
</protein>